<protein>
    <submittedName>
        <fullName evidence="1">Uncharacterized protein</fullName>
    </submittedName>
</protein>
<evidence type="ECO:0000313" key="2">
    <source>
        <dbReference type="Proteomes" id="UP000278746"/>
    </source>
</evidence>
<accession>A0A3M7TNN8</accession>
<proteinExistence type="predicted"/>
<keyword evidence="2" id="KW-1185">Reference proteome</keyword>
<organism evidence="1 2">
    <name type="scientific">Alteribacter keqinensis</name>
    <dbReference type="NCBI Taxonomy" id="2483800"/>
    <lineage>
        <taxon>Bacteria</taxon>
        <taxon>Bacillati</taxon>
        <taxon>Bacillota</taxon>
        <taxon>Bacilli</taxon>
        <taxon>Bacillales</taxon>
        <taxon>Bacillaceae</taxon>
        <taxon>Alteribacter</taxon>
    </lineage>
</organism>
<dbReference type="Proteomes" id="UP000278746">
    <property type="component" value="Unassembled WGS sequence"/>
</dbReference>
<dbReference type="EMBL" id="RHIB01000003">
    <property type="protein sequence ID" value="RNA66627.1"/>
    <property type="molecule type" value="Genomic_DNA"/>
</dbReference>
<gene>
    <name evidence="1" type="ORF">EBO34_15520</name>
</gene>
<sequence>MLSLEEIDLFRREVKKLRREYSRVTDMQKSILLWEIEEINRIILERQDKDGLIGSEREG</sequence>
<evidence type="ECO:0000313" key="1">
    <source>
        <dbReference type="EMBL" id="RNA66627.1"/>
    </source>
</evidence>
<comment type="caution">
    <text evidence="1">The sequence shown here is derived from an EMBL/GenBank/DDBJ whole genome shotgun (WGS) entry which is preliminary data.</text>
</comment>
<dbReference type="AlphaFoldDB" id="A0A3M7TNN8"/>
<reference evidence="1 2" key="1">
    <citation type="submission" date="2018-10" db="EMBL/GenBank/DDBJ databases">
        <title>Bacillus Keqinensis sp. nov., a moderately halophilic bacterium isolated from a saline-alkaline lake.</title>
        <authorList>
            <person name="Wang H."/>
        </authorList>
    </citation>
    <scope>NUCLEOTIDE SEQUENCE [LARGE SCALE GENOMIC DNA]</scope>
    <source>
        <strain evidence="1 2">KQ-3</strain>
    </source>
</reference>
<dbReference type="RefSeq" id="WP_122900259.1">
    <property type="nucleotide sequence ID" value="NZ_RHIB01000003.1"/>
</dbReference>
<name>A0A3M7TNN8_9BACI</name>